<gene>
    <name evidence="3" type="ORF">ACT18_22865</name>
</gene>
<feature type="transmembrane region" description="Helical" evidence="2">
    <location>
        <begin position="82"/>
        <end position="102"/>
    </location>
</feature>
<evidence type="ECO:0000313" key="4">
    <source>
        <dbReference type="Proteomes" id="UP000092668"/>
    </source>
</evidence>
<dbReference type="PATRIC" id="fig|354243.3.peg.4729"/>
<dbReference type="Pfam" id="PF10935">
    <property type="entry name" value="DUF2637"/>
    <property type="match status" value="1"/>
</dbReference>
<feature type="compositionally biased region" description="Polar residues" evidence="1">
    <location>
        <begin position="147"/>
        <end position="161"/>
    </location>
</feature>
<reference evidence="3 4" key="1">
    <citation type="submission" date="2015-06" db="EMBL/GenBank/DDBJ databases">
        <title>Genome sequence of Mycobacterium kumamotonense strain Roo.</title>
        <authorList>
            <person name="Greninger A.L."/>
            <person name="Cunningham G."/>
            <person name="Miller S."/>
        </authorList>
    </citation>
    <scope>NUCLEOTIDE SEQUENCE [LARGE SCALE GENOMIC DNA]</scope>
    <source>
        <strain evidence="3 4">Roo</strain>
    </source>
</reference>
<keyword evidence="2" id="KW-0812">Transmembrane</keyword>
<comment type="caution">
    <text evidence="3">The sequence shown here is derived from an EMBL/GenBank/DDBJ whole genome shotgun (WGS) entry which is preliminary data.</text>
</comment>
<evidence type="ECO:0000313" key="3">
    <source>
        <dbReference type="EMBL" id="OBY29467.1"/>
    </source>
</evidence>
<evidence type="ECO:0000256" key="2">
    <source>
        <dbReference type="SAM" id="Phobius"/>
    </source>
</evidence>
<sequence>MTTQEETAQRNHGKAVRFFWCLLGGATLVSLVGNIAHAVLPYLPPVAIQIGAAAVPPIVLLAAVHGVALAVRAGASGAVYRWAVSAVVIIGIGAFALSFIALRDLMQTIGYSPAIAWVFPGIVDAAVAVSTAMLVALGDKPARRTRTGSGQSTAHVATQNGTTPSRSSAPAPPHRTAGAPTARTAPARRPRTAHAPALQAVPTAGAGRDASALAHALVAAGATTKSAVQVEQVLAAHAAGTAITRIAADAGIHHQTVRSILTAAADHQQLATVG</sequence>
<dbReference type="Proteomes" id="UP000092668">
    <property type="component" value="Unassembled WGS sequence"/>
</dbReference>
<feature type="transmembrane region" description="Helical" evidence="2">
    <location>
        <begin position="18"/>
        <end position="40"/>
    </location>
</feature>
<keyword evidence="2" id="KW-0472">Membrane</keyword>
<name>A0A1B8S9Q8_9MYCO</name>
<feature type="region of interest" description="Disordered" evidence="1">
    <location>
        <begin position="142"/>
        <end position="194"/>
    </location>
</feature>
<protein>
    <recommendedName>
        <fullName evidence="5">DUF2637 domain-containing protein</fullName>
    </recommendedName>
</protein>
<proteinExistence type="predicted"/>
<dbReference type="InterPro" id="IPR021235">
    <property type="entry name" value="DUF2637"/>
</dbReference>
<dbReference type="AlphaFoldDB" id="A0A1B8S9Q8"/>
<feature type="compositionally biased region" description="Low complexity" evidence="1">
    <location>
        <begin position="162"/>
        <end position="185"/>
    </location>
</feature>
<accession>A0A1B8S9Q8</accession>
<evidence type="ECO:0000256" key="1">
    <source>
        <dbReference type="SAM" id="MobiDB-lite"/>
    </source>
</evidence>
<feature type="transmembrane region" description="Helical" evidence="2">
    <location>
        <begin position="114"/>
        <end position="137"/>
    </location>
</feature>
<dbReference type="EMBL" id="LFOE01000074">
    <property type="protein sequence ID" value="OBY29467.1"/>
    <property type="molecule type" value="Genomic_DNA"/>
</dbReference>
<dbReference type="RefSeq" id="WP_065289685.1">
    <property type="nucleotide sequence ID" value="NZ_LFOE01000074.1"/>
</dbReference>
<keyword evidence="2" id="KW-1133">Transmembrane helix</keyword>
<evidence type="ECO:0008006" key="5">
    <source>
        <dbReference type="Google" id="ProtNLM"/>
    </source>
</evidence>
<keyword evidence="4" id="KW-1185">Reference proteome</keyword>
<feature type="transmembrane region" description="Helical" evidence="2">
    <location>
        <begin position="46"/>
        <end position="70"/>
    </location>
</feature>
<dbReference type="OrthoDB" id="4722977at2"/>
<organism evidence="3 4">
    <name type="scientific">Mycolicibacter kumamotonensis</name>
    <dbReference type="NCBI Taxonomy" id="354243"/>
    <lineage>
        <taxon>Bacteria</taxon>
        <taxon>Bacillati</taxon>
        <taxon>Actinomycetota</taxon>
        <taxon>Actinomycetes</taxon>
        <taxon>Mycobacteriales</taxon>
        <taxon>Mycobacteriaceae</taxon>
        <taxon>Mycolicibacter</taxon>
    </lineage>
</organism>